<evidence type="ECO:0000313" key="5">
    <source>
        <dbReference type="Proteomes" id="UP000694892"/>
    </source>
</evidence>
<dbReference type="PANTHER" id="PTHR21683:SF14">
    <property type="entry name" value="COILED-COIL DOMAIN-CONTAINING PROTEIN 42-LIKE 1"/>
    <property type="match status" value="1"/>
</dbReference>
<evidence type="ECO:0000313" key="4">
    <source>
        <dbReference type="EMBL" id="OCT64542.1"/>
    </source>
</evidence>
<dbReference type="EMBL" id="CM004482">
    <property type="protein sequence ID" value="OCT64542.1"/>
    <property type="molecule type" value="Genomic_DNA"/>
</dbReference>
<proteinExistence type="predicted"/>
<sequence length="316" mass="37297">MDQAEYFHSWCRQDEMMLNLLEKCPTQQIQRLPLPIRRLEKKQEIQKMLEARREDYHKAMEGVAREWEKLQEKEAEIRVGLEKYKKSIVKNDKKQERAFRDAAKARSMCIQYDLQLKALQEQCEELDKKRAKTKAQVQKYEKCHRYLEKVVKASEKFQSIPELMSQFHALVSYLPQEEQEEQKSQESRSQRIHCMEEKSDSIVQFSNEIHRLYIRLEKAKKKRREWELRWNQMLKTATRKNLLLGTIKAAVRDIFQTVISQGLGSNSVGEDDIVEQLEIVSKCYSTNSLLDIVVQAHLGGPTFGQGSLCFITILQR</sequence>
<organism evidence="4 5">
    <name type="scientific">Xenopus laevis</name>
    <name type="common">African clawed frog</name>
    <dbReference type="NCBI Taxonomy" id="8355"/>
    <lineage>
        <taxon>Eukaryota</taxon>
        <taxon>Metazoa</taxon>
        <taxon>Chordata</taxon>
        <taxon>Craniata</taxon>
        <taxon>Vertebrata</taxon>
        <taxon>Euteleostomi</taxon>
        <taxon>Amphibia</taxon>
        <taxon>Batrachia</taxon>
        <taxon>Anura</taxon>
        <taxon>Pipoidea</taxon>
        <taxon>Pipidae</taxon>
        <taxon>Xenopodinae</taxon>
        <taxon>Xenopus</taxon>
        <taxon>Xenopus</taxon>
    </lineage>
</organism>
<dbReference type="InterPro" id="IPR025252">
    <property type="entry name" value="DUF4200"/>
</dbReference>
<dbReference type="Proteomes" id="UP000694892">
    <property type="component" value="Chromosome 9_10L"/>
</dbReference>
<protein>
    <recommendedName>
        <fullName evidence="3">DUF4200 domain-containing protein</fullName>
    </recommendedName>
</protein>
<dbReference type="AlphaFoldDB" id="A0A974C199"/>
<dbReference type="InterPro" id="IPR051147">
    <property type="entry name" value="CFAP_domain-containing"/>
</dbReference>
<reference evidence="5" key="1">
    <citation type="journal article" date="2016" name="Nature">
        <title>Genome evolution in the allotetraploid frog Xenopus laevis.</title>
        <authorList>
            <person name="Session A.M."/>
            <person name="Uno Y."/>
            <person name="Kwon T."/>
            <person name="Chapman J.A."/>
            <person name="Toyoda A."/>
            <person name="Takahashi S."/>
            <person name="Fukui A."/>
            <person name="Hikosaka A."/>
            <person name="Suzuki A."/>
            <person name="Kondo M."/>
            <person name="van Heeringen S.J."/>
            <person name="Quigley I."/>
            <person name="Heinz S."/>
            <person name="Ogino H."/>
            <person name="Ochi H."/>
            <person name="Hellsten U."/>
            <person name="Lyons J.B."/>
            <person name="Simakov O."/>
            <person name="Putnam N."/>
            <person name="Stites J."/>
            <person name="Kuroki Y."/>
            <person name="Tanaka T."/>
            <person name="Michiue T."/>
            <person name="Watanabe M."/>
            <person name="Bogdanovic O."/>
            <person name="Lister R."/>
            <person name="Georgiou G."/>
            <person name="Paranjpe S.S."/>
            <person name="van Kruijsbergen I."/>
            <person name="Shu S."/>
            <person name="Carlson J."/>
            <person name="Kinoshita T."/>
            <person name="Ohta Y."/>
            <person name="Mawaribuchi S."/>
            <person name="Jenkins J."/>
            <person name="Grimwood J."/>
            <person name="Schmutz J."/>
            <person name="Mitros T."/>
            <person name="Mozaffari S.V."/>
            <person name="Suzuki Y."/>
            <person name="Haramoto Y."/>
            <person name="Yamamoto T.S."/>
            <person name="Takagi C."/>
            <person name="Heald R."/>
            <person name="Miller K."/>
            <person name="Haudenschild C."/>
            <person name="Kitzman J."/>
            <person name="Nakayama T."/>
            <person name="Izutsu Y."/>
            <person name="Robert J."/>
            <person name="Fortriede J."/>
            <person name="Burns K."/>
            <person name="Lotay V."/>
            <person name="Karimi K."/>
            <person name="Yasuoka Y."/>
            <person name="Dichmann D.S."/>
            <person name="Flajnik M.F."/>
            <person name="Houston D.W."/>
            <person name="Shendure J."/>
            <person name="DuPasquier L."/>
            <person name="Vize P.D."/>
            <person name="Zorn A.M."/>
            <person name="Ito M."/>
            <person name="Marcotte E.M."/>
            <person name="Wallingford J.B."/>
            <person name="Ito Y."/>
            <person name="Asashima M."/>
            <person name="Ueno N."/>
            <person name="Matsuda Y."/>
            <person name="Veenstra G.J."/>
            <person name="Fujiyama A."/>
            <person name="Harland R.M."/>
            <person name="Taira M."/>
            <person name="Rokhsar D.S."/>
        </authorList>
    </citation>
    <scope>NUCLEOTIDE SEQUENCE [LARGE SCALE GENOMIC DNA]</scope>
    <source>
        <strain evidence="5">J</strain>
    </source>
</reference>
<evidence type="ECO:0000259" key="3">
    <source>
        <dbReference type="Pfam" id="PF13863"/>
    </source>
</evidence>
<accession>A0A974C199</accession>
<keyword evidence="1 2" id="KW-0175">Coiled coil</keyword>
<feature type="coiled-coil region" evidence="2">
    <location>
        <begin position="202"/>
        <end position="229"/>
    </location>
</feature>
<feature type="coiled-coil region" evidence="2">
    <location>
        <begin position="109"/>
        <end position="143"/>
    </location>
</feature>
<gene>
    <name evidence="4" type="ORF">XELAEV_18045640mg</name>
</gene>
<name>A0A974C199_XENLA</name>
<dbReference type="Pfam" id="PF13863">
    <property type="entry name" value="DUF4200"/>
    <property type="match status" value="1"/>
</dbReference>
<feature type="domain" description="DUF4200" evidence="3">
    <location>
        <begin position="42"/>
        <end position="152"/>
    </location>
</feature>
<dbReference type="PANTHER" id="PTHR21683">
    <property type="entry name" value="COILED-COIL DOMAIN-CONTAINING PROTEIN 42 LIKE-2-LIKE-RELATED"/>
    <property type="match status" value="1"/>
</dbReference>
<evidence type="ECO:0000256" key="2">
    <source>
        <dbReference type="SAM" id="Coils"/>
    </source>
</evidence>
<dbReference type="GO" id="GO:0005856">
    <property type="term" value="C:cytoskeleton"/>
    <property type="evidence" value="ECO:0007669"/>
    <property type="project" value="UniProtKB-ARBA"/>
</dbReference>
<evidence type="ECO:0000256" key="1">
    <source>
        <dbReference type="ARBA" id="ARBA00023054"/>
    </source>
</evidence>